<evidence type="ECO:0000313" key="2">
    <source>
        <dbReference type="Proteomes" id="UP001163321"/>
    </source>
</evidence>
<accession>A0ACC0WQW3</accession>
<name>A0ACC0WQW3_9STRA</name>
<dbReference type="EMBL" id="CM047580">
    <property type="protein sequence ID" value="KAI9920757.1"/>
    <property type="molecule type" value="Genomic_DNA"/>
</dbReference>
<dbReference type="Proteomes" id="UP001163321">
    <property type="component" value="Chromosome 1"/>
</dbReference>
<comment type="caution">
    <text evidence="1">The sequence shown here is derived from an EMBL/GenBank/DDBJ whole genome shotgun (WGS) entry which is preliminary data.</text>
</comment>
<protein>
    <submittedName>
        <fullName evidence="1">Uncharacterized protein</fullName>
    </submittedName>
</protein>
<gene>
    <name evidence="1" type="ORF">PsorP6_000832</name>
</gene>
<reference evidence="1 2" key="1">
    <citation type="journal article" date="2022" name="bioRxiv">
        <title>The genome of the oomycete Peronosclerospora sorghi, a cosmopolitan pathogen of maize and sorghum, is inflated with dispersed pseudogenes.</title>
        <authorList>
            <person name="Fletcher K."/>
            <person name="Martin F."/>
            <person name="Isakeit T."/>
            <person name="Cavanaugh K."/>
            <person name="Magill C."/>
            <person name="Michelmore R."/>
        </authorList>
    </citation>
    <scope>NUCLEOTIDE SEQUENCE [LARGE SCALE GENOMIC DNA]</scope>
    <source>
        <strain evidence="1">P6</strain>
    </source>
</reference>
<proteinExistence type="predicted"/>
<organism evidence="1 2">
    <name type="scientific">Peronosclerospora sorghi</name>
    <dbReference type="NCBI Taxonomy" id="230839"/>
    <lineage>
        <taxon>Eukaryota</taxon>
        <taxon>Sar</taxon>
        <taxon>Stramenopiles</taxon>
        <taxon>Oomycota</taxon>
        <taxon>Peronosporomycetes</taxon>
        <taxon>Peronosporales</taxon>
        <taxon>Peronosporaceae</taxon>
        <taxon>Peronosclerospora</taxon>
    </lineage>
</organism>
<evidence type="ECO:0000313" key="1">
    <source>
        <dbReference type="EMBL" id="KAI9920757.1"/>
    </source>
</evidence>
<keyword evidence="2" id="KW-1185">Reference proteome</keyword>
<sequence>MDPNQHQREQAKHPQQFSSTQFPHQQTTSAPLVRHRLRTRTHPLHSACSWGTCVVIIVVVIVIVSLIRRLLALQSKGVIRLVLRSEDVTRLVLHTKAVIRLVL</sequence>